<dbReference type="GO" id="GO:0003677">
    <property type="term" value="F:DNA binding"/>
    <property type="evidence" value="ECO:0007669"/>
    <property type="project" value="InterPro"/>
</dbReference>
<dbReference type="GO" id="GO:0004386">
    <property type="term" value="F:helicase activity"/>
    <property type="evidence" value="ECO:0007669"/>
    <property type="project" value="InterPro"/>
</dbReference>
<sequence length="334" mass="37481">MLLELARDAGLDPKRKSATYGGEYCSPCPKCGGNDRFLIWPNKQKKNVEGAYWCRGCNINGDSIQFCKDILGLEYNEAFKRCGVESKPSHFPKNRYNIPEKSPLASPEWQAKMKELSGMSHRLILKRVDILERLEKRGLPKEAVTSYELGYLSAKVIYDRKDLGLRPTQEGKETIWIPKGITIPTLESGKILRLKVRRDEWHPNDKIPKYIEVSGGLKGLNLIGSRTKPHIIVVESELDAFAVHWALKGQVLVIAVGSNTKHPDSKTHALVKACERLVIVCDNDDPGKAMGGKWERLYPKARVISVPVGKDIGEAFEQGFDVAGFLWECLKPIS</sequence>
<dbReference type="EMBL" id="CAADHB010000112">
    <property type="protein sequence ID" value="VFK80417.1"/>
    <property type="molecule type" value="Genomic_DNA"/>
</dbReference>
<dbReference type="CDD" id="cd00188">
    <property type="entry name" value="TOPRIM"/>
    <property type="match status" value="1"/>
</dbReference>
<organism evidence="3">
    <name type="scientific">Candidatus Kentrum sp. SD</name>
    <dbReference type="NCBI Taxonomy" id="2126332"/>
    <lineage>
        <taxon>Bacteria</taxon>
        <taxon>Pseudomonadati</taxon>
        <taxon>Pseudomonadota</taxon>
        <taxon>Gammaproteobacteria</taxon>
        <taxon>Candidatus Kentrum</taxon>
    </lineage>
</organism>
<dbReference type="GO" id="GO:0008270">
    <property type="term" value="F:zinc ion binding"/>
    <property type="evidence" value="ECO:0007669"/>
    <property type="project" value="InterPro"/>
</dbReference>
<proteinExistence type="predicted"/>
<dbReference type="SUPFAM" id="SSF57783">
    <property type="entry name" value="Zinc beta-ribbon"/>
    <property type="match status" value="1"/>
</dbReference>
<accession>A0A451BQB0</accession>
<dbReference type="EMBL" id="CAADFR010000121">
    <property type="protein sequence ID" value="VFK42398.1"/>
    <property type="molecule type" value="Genomic_DNA"/>
</dbReference>
<dbReference type="Pfam" id="PF13155">
    <property type="entry name" value="Toprim_2"/>
    <property type="match status" value="1"/>
</dbReference>
<dbReference type="InterPro" id="IPR013237">
    <property type="entry name" value="Phage_T7_Gp4_N"/>
</dbReference>
<dbReference type="InterPro" id="IPR036977">
    <property type="entry name" value="DNA_primase_Znf_CHC2"/>
</dbReference>
<dbReference type="Gene3D" id="3.90.580.10">
    <property type="entry name" value="Zinc finger, CHC2-type domain"/>
    <property type="match status" value="1"/>
</dbReference>
<protein>
    <submittedName>
        <fullName evidence="3">Toprim-like</fullName>
    </submittedName>
</protein>
<dbReference type="Gene3D" id="3.40.1360.10">
    <property type="match status" value="1"/>
</dbReference>
<evidence type="ECO:0000313" key="2">
    <source>
        <dbReference type="EMBL" id="VFK42398.1"/>
    </source>
</evidence>
<feature type="domain" description="DNA primase/helicase Gp4 N-terminal Bacteriophage T7-like" evidence="1">
    <location>
        <begin position="23"/>
        <end position="64"/>
    </location>
</feature>
<reference evidence="3" key="1">
    <citation type="submission" date="2019-02" db="EMBL/GenBank/DDBJ databases">
        <authorList>
            <person name="Gruber-Vodicka R. H."/>
            <person name="Seah K. B. B."/>
        </authorList>
    </citation>
    <scope>NUCLEOTIDE SEQUENCE</scope>
    <source>
        <strain evidence="3">BECK_S127</strain>
        <strain evidence="2">BECK_S1321</strain>
    </source>
</reference>
<evidence type="ECO:0000259" key="1">
    <source>
        <dbReference type="SMART" id="SM00778"/>
    </source>
</evidence>
<dbReference type="SUPFAM" id="SSF56731">
    <property type="entry name" value="DNA primase core"/>
    <property type="match status" value="1"/>
</dbReference>
<dbReference type="GO" id="GO:0006260">
    <property type="term" value="P:DNA replication"/>
    <property type="evidence" value="ECO:0007669"/>
    <property type="project" value="InterPro"/>
</dbReference>
<dbReference type="AlphaFoldDB" id="A0A451BQB0"/>
<dbReference type="SMART" id="SM00778">
    <property type="entry name" value="Prim_Zn_Ribbon"/>
    <property type="match status" value="1"/>
</dbReference>
<gene>
    <name evidence="3" type="ORF">BECKSD772D_GA0070982_11128</name>
    <name evidence="2" type="ORF">BECKSD772F_GA0070984_11218</name>
</gene>
<name>A0A451BQB0_9GAMM</name>
<dbReference type="Pfam" id="PF08273">
    <property type="entry name" value="Zn_Ribbon_Prim"/>
    <property type="match status" value="1"/>
</dbReference>
<evidence type="ECO:0000313" key="3">
    <source>
        <dbReference type="EMBL" id="VFK80417.1"/>
    </source>
</evidence>